<organism evidence="2 3">
    <name type="scientific">Tectimicrobiota bacterium</name>
    <dbReference type="NCBI Taxonomy" id="2528274"/>
    <lineage>
        <taxon>Bacteria</taxon>
        <taxon>Pseudomonadati</taxon>
        <taxon>Nitrospinota/Tectimicrobiota group</taxon>
        <taxon>Candidatus Tectimicrobiota</taxon>
    </lineage>
</organism>
<dbReference type="Proteomes" id="UP000772181">
    <property type="component" value="Unassembled WGS sequence"/>
</dbReference>
<sequence length="65" mass="7217">LSSYLAIEWFRGYAIGHRPALLLGILLIIVGIQLGSFGLLAELLLRHNRKKDEPGIIKKTIGFDS</sequence>
<keyword evidence="1" id="KW-0812">Transmembrane</keyword>
<evidence type="ECO:0000313" key="3">
    <source>
        <dbReference type="Proteomes" id="UP000772181"/>
    </source>
</evidence>
<feature type="non-terminal residue" evidence="2">
    <location>
        <position position="1"/>
    </location>
</feature>
<reference evidence="2" key="1">
    <citation type="submission" date="2020-07" db="EMBL/GenBank/DDBJ databases">
        <title>Huge and variable diversity of episymbiotic CPR bacteria and DPANN archaea in groundwater ecosystems.</title>
        <authorList>
            <person name="He C.Y."/>
            <person name="Keren R."/>
            <person name="Whittaker M."/>
            <person name="Farag I.F."/>
            <person name="Doudna J."/>
            <person name="Cate J.H.D."/>
            <person name="Banfield J.F."/>
        </authorList>
    </citation>
    <scope>NUCLEOTIDE SEQUENCE</scope>
    <source>
        <strain evidence="2">NC_groundwater_1482_Ag_S-0.65um_47_24</strain>
    </source>
</reference>
<dbReference type="EMBL" id="JACQWF010000165">
    <property type="protein sequence ID" value="MBI4595462.1"/>
    <property type="molecule type" value="Genomic_DNA"/>
</dbReference>
<proteinExistence type="predicted"/>
<evidence type="ECO:0000256" key="1">
    <source>
        <dbReference type="SAM" id="Phobius"/>
    </source>
</evidence>
<keyword evidence="1" id="KW-1133">Transmembrane helix</keyword>
<name>A0A933GKD8_UNCTE</name>
<comment type="caution">
    <text evidence="2">The sequence shown here is derived from an EMBL/GenBank/DDBJ whole genome shotgun (WGS) entry which is preliminary data.</text>
</comment>
<gene>
    <name evidence="2" type="ORF">HY730_03685</name>
</gene>
<evidence type="ECO:0000313" key="2">
    <source>
        <dbReference type="EMBL" id="MBI4595462.1"/>
    </source>
</evidence>
<keyword evidence="1" id="KW-0472">Membrane</keyword>
<dbReference type="AlphaFoldDB" id="A0A933GKD8"/>
<accession>A0A933GKD8</accession>
<protein>
    <submittedName>
        <fullName evidence="2">Glycosyltransferase</fullName>
    </submittedName>
</protein>
<feature type="transmembrane region" description="Helical" evidence="1">
    <location>
        <begin position="20"/>
        <end position="41"/>
    </location>
</feature>